<sequence>MKVLGIMGSPRLNGNSSTLLKKVLEGAKDNGAVTNSISVSNLDIKGCINCDACKRLGKCVIKDDMQNIYDMINDADIVVFSSPNYMGGIQGKLKCVMDRLYAYMKEGLDKSFDKEKKVALIVTQNAPEETSSCYEAFNHLRYVLNVTFEGNSEVPCKFLLGGGLVTRDSAGSNKELMNKAYSMGKELVQGV</sequence>
<keyword evidence="1" id="KW-0285">Flavoprotein</keyword>
<dbReference type="EMBL" id="MWMH01000005">
    <property type="protein sequence ID" value="OOP72261.1"/>
    <property type="molecule type" value="Genomic_DNA"/>
</dbReference>
<evidence type="ECO:0000256" key="2">
    <source>
        <dbReference type="ARBA" id="ARBA00022643"/>
    </source>
</evidence>
<name>A0A1S9N4H6_CLOBE</name>
<dbReference type="Gene3D" id="3.40.50.360">
    <property type="match status" value="1"/>
</dbReference>
<dbReference type="InterPro" id="IPR029039">
    <property type="entry name" value="Flavoprotein-like_sf"/>
</dbReference>
<dbReference type="SUPFAM" id="SSF52218">
    <property type="entry name" value="Flavoproteins"/>
    <property type="match status" value="1"/>
</dbReference>
<evidence type="ECO:0000259" key="3">
    <source>
        <dbReference type="Pfam" id="PF03358"/>
    </source>
</evidence>
<proteinExistence type="predicted"/>
<feature type="domain" description="NADPH-dependent FMN reductase-like" evidence="3">
    <location>
        <begin position="1"/>
        <end position="141"/>
    </location>
</feature>
<evidence type="ECO:0000313" key="4">
    <source>
        <dbReference type="EMBL" id="OOP72261.1"/>
    </source>
</evidence>
<comment type="caution">
    <text evidence="4">The sequence shown here is derived from an EMBL/GenBank/DDBJ whole genome shotgun (WGS) entry which is preliminary data.</text>
</comment>
<dbReference type="InterPro" id="IPR005025">
    <property type="entry name" value="FMN_Rdtase-like_dom"/>
</dbReference>
<dbReference type="Pfam" id="PF03358">
    <property type="entry name" value="FMN_red"/>
    <property type="match status" value="1"/>
</dbReference>
<reference evidence="4 5" key="1">
    <citation type="submission" date="2017-02" db="EMBL/GenBank/DDBJ databases">
        <title>Genome sequence of Clostridium beijerinckii Br21.</title>
        <authorList>
            <person name="Fonseca B.C."/>
            <person name="Guazzaroni M.E."/>
            <person name="Riano-Pachon D.M."/>
            <person name="Reginatto V."/>
        </authorList>
    </citation>
    <scope>NUCLEOTIDE SEQUENCE [LARGE SCALE GENOMIC DNA]</scope>
    <source>
        <strain evidence="4 5">Br21</strain>
    </source>
</reference>
<evidence type="ECO:0000313" key="5">
    <source>
        <dbReference type="Proteomes" id="UP000190959"/>
    </source>
</evidence>
<dbReference type="GO" id="GO:0016491">
    <property type="term" value="F:oxidoreductase activity"/>
    <property type="evidence" value="ECO:0007669"/>
    <property type="project" value="InterPro"/>
</dbReference>
<accession>A0A1S9N4H6</accession>
<gene>
    <name evidence="4" type="ORF">CBEIBR21_15025</name>
</gene>
<protein>
    <recommendedName>
        <fullName evidence="3">NADPH-dependent FMN reductase-like domain-containing protein</fullName>
    </recommendedName>
</protein>
<dbReference type="PANTHER" id="PTHR43278">
    <property type="entry name" value="NAD(P)H-DEPENDENT FMN-CONTAINING OXIDOREDUCTASE YWQN-RELATED"/>
    <property type="match status" value="1"/>
</dbReference>
<dbReference type="InterPro" id="IPR051796">
    <property type="entry name" value="ISF_SsuE-like"/>
</dbReference>
<dbReference type="AlphaFoldDB" id="A0A1S9N4H6"/>
<dbReference type="Proteomes" id="UP000190959">
    <property type="component" value="Unassembled WGS sequence"/>
</dbReference>
<keyword evidence="2" id="KW-0288">FMN</keyword>
<organism evidence="4 5">
    <name type="scientific">Clostridium beijerinckii</name>
    <name type="common">Clostridium MP</name>
    <dbReference type="NCBI Taxonomy" id="1520"/>
    <lineage>
        <taxon>Bacteria</taxon>
        <taxon>Bacillati</taxon>
        <taxon>Bacillota</taxon>
        <taxon>Clostridia</taxon>
        <taxon>Eubacteriales</taxon>
        <taxon>Clostridiaceae</taxon>
        <taxon>Clostridium</taxon>
    </lineage>
</organism>
<dbReference type="RefSeq" id="WP_078116083.1">
    <property type="nucleotide sequence ID" value="NZ_MWMH01000005.1"/>
</dbReference>
<dbReference type="PANTHER" id="PTHR43278:SF2">
    <property type="entry name" value="IRON-SULFUR FLAVOPROTEIN"/>
    <property type="match status" value="1"/>
</dbReference>
<evidence type="ECO:0000256" key="1">
    <source>
        <dbReference type="ARBA" id="ARBA00022630"/>
    </source>
</evidence>